<gene>
    <name evidence="1" type="ORF">ACFFI0_12705</name>
</gene>
<reference evidence="1 2" key="1">
    <citation type="submission" date="2024-09" db="EMBL/GenBank/DDBJ databases">
        <authorList>
            <person name="Sun Q."/>
            <person name="Mori K."/>
        </authorList>
    </citation>
    <scope>NUCLEOTIDE SEQUENCE [LARGE SCALE GENOMIC DNA]</scope>
    <source>
        <strain evidence="1 2">CCM 7765</strain>
    </source>
</reference>
<dbReference type="EMBL" id="JBHLWO010000002">
    <property type="protein sequence ID" value="MFC0319176.1"/>
    <property type="molecule type" value="Genomic_DNA"/>
</dbReference>
<name>A0ABV6HJY1_9SPHI</name>
<sequence length="213" mass="23914">MAIIKNGINGSFFGKVGSVIGYEWRGIPVMRGLPKKRTSPPSEKELANRERMRIMQKFLQDSKNFIDLGFQLEAKARNMSAFNAAMSYNKKYAITGSYPDLKIDYEKLLVSKGLLITPTNPSVAYVEGTLHFKWDAVAAPTKVRTLLFAFTEDREYMNASYGLVYGDSGEDLLEFDLSESNYPNAVRIHSYIAFINVMNDAISNSVYCGVIES</sequence>
<evidence type="ECO:0000313" key="2">
    <source>
        <dbReference type="Proteomes" id="UP001589774"/>
    </source>
</evidence>
<dbReference type="Pfam" id="PF19781">
    <property type="entry name" value="DUF6266"/>
    <property type="match status" value="1"/>
</dbReference>
<evidence type="ECO:0000313" key="1">
    <source>
        <dbReference type="EMBL" id="MFC0319176.1"/>
    </source>
</evidence>
<comment type="caution">
    <text evidence="1">The sequence shown here is derived from an EMBL/GenBank/DDBJ whole genome shotgun (WGS) entry which is preliminary data.</text>
</comment>
<organism evidence="1 2">
    <name type="scientific">Olivibacter oleidegradans</name>
    <dbReference type="NCBI Taxonomy" id="760123"/>
    <lineage>
        <taxon>Bacteria</taxon>
        <taxon>Pseudomonadati</taxon>
        <taxon>Bacteroidota</taxon>
        <taxon>Sphingobacteriia</taxon>
        <taxon>Sphingobacteriales</taxon>
        <taxon>Sphingobacteriaceae</taxon>
        <taxon>Olivibacter</taxon>
    </lineage>
</organism>
<dbReference type="InterPro" id="IPR046233">
    <property type="entry name" value="DUF6266"/>
</dbReference>
<proteinExistence type="predicted"/>
<dbReference type="Proteomes" id="UP001589774">
    <property type="component" value="Unassembled WGS sequence"/>
</dbReference>
<protein>
    <submittedName>
        <fullName evidence="1">DUF6266 family protein</fullName>
    </submittedName>
</protein>
<keyword evidence="2" id="KW-1185">Reference proteome</keyword>
<accession>A0ABV6HJY1</accession>
<dbReference type="RefSeq" id="WP_130857790.1">
    <property type="nucleotide sequence ID" value="NZ_JBHLWO010000002.1"/>
</dbReference>